<accession>A0A1W6YMS7</accession>
<dbReference type="SUPFAM" id="SSF52540">
    <property type="entry name" value="P-loop containing nucleoside triphosphate hydrolases"/>
    <property type="match status" value="1"/>
</dbReference>
<reference evidence="1 2" key="1">
    <citation type="submission" date="2017-05" db="EMBL/GenBank/DDBJ databases">
        <title>Complete and WGS of Bordetella genogroups.</title>
        <authorList>
            <person name="Spilker T."/>
            <person name="LiPuma J."/>
        </authorList>
    </citation>
    <scope>NUCLEOTIDE SEQUENCE [LARGE SCALE GENOMIC DNA]</scope>
    <source>
        <strain evidence="1 2">AU19157</strain>
    </source>
</reference>
<sequence length="181" mass="19922">MTVKRLLLLSGQMRSGKSSLAQVLKENYNFQGISTSGYLKSHIHPASGDVTRSWMQNLGDQLDQETDFAWVVDSVAIPAMEAAPATESWLIDAVRKPRQVEHFRAWSPYAVRHVHLYAPESILQVRYAAGLSAGDPTYSSAIAHPNEVAASSLGVFADQTFDTSQASALEIAKQIIHLWRA</sequence>
<evidence type="ECO:0000313" key="2">
    <source>
        <dbReference type="Proteomes" id="UP000194151"/>
    </source>
</evidence>
<dbReference type="KEGG" id="bgv:CAL12_16970"/>
<keyword evidence="2" id="KW-1185">Reference proteome</keyword>
<proteinExistence type="predicted"/>
<protein>
    <recommendedName>
        <fullName evidence="3">Adenylate kinase</fullName>
    </recommendedName>
</protein>
<gene>
    <name evidence="1" type="ORF">CAL12_16970</name>
</gene>
<evidence type="ECO:0000313" key="1">
    <source>
        <dbReference type="EMBL" id="ARP82341.1"/>
    </source>
</evidence>
<dbReference type="STRING" id="1416806.CAL12_16970"/>
<dbReference type="AlphaFoldDB" id="A0A1W6YMS7"/>
<dbReference type="RefSeq" id="WP_086065712.1">
    <property type="nucleotide sequence ID" value="NZ_CP021108.1"/>
</dbReference>
<name>A0A1W6YMS7_9BORD</name>
<dbReference type="EMBL" id="CP021108">
    <property type="protein sequence ID" value="ARP82341.1"/>
    <property type="molecule type" value="Genomic_DNA"/>
</dbReference>
<dbReference type="InterPro" id="IPR027417">
    <property type="entry name" value="P-loop_NTPase"/>
</dbReference>
<dbReference type="Proteomes" id="UP000194151">
    <property type="component" value="Chromosome"/>
</dbReference>
<dbReference type="OrthoDB" id="9099023at2"/>
<organism evidence="1 2">
    <name type="scientific">Bordetella genomosp. 8</name>
    <dbReference type="NCBI Taxonomy" id="1416806"/>
    <lineage>
        <taxon>Bacteria</taxon>
        <taxon>Pseudomonadati</taxon>
        <taxon>Pseudomonadota</taxon>
        <taxon>Betaproteobacteria</taxon>
        <taxon>Burkholderiales</taxon>
        <taxon>Alcaligenaceae</taxon>
        <taxon>Bordetella</taxon>
    </lineage>
</organism>
<dbReference type="Gene3D" id="3.40.50.300">
    <property type="entry name" value="P-loop containing nucleotide triphosphate hydrolases"/>
    <property type="match status" value="1"/>
</dbReference>
<evidence type="ECO:0008006" key="3">
    <source>
        <dbReference type="Google" id="ProtNLM"/>
    </source>
</evidence>
<dbReference type="Pfam" id="PF13238">
    <property type="entry name" value="AAA_18"/>
    <property type="match status" value="1"/>
</dbReference>